<proteinExistence type="predicted"/>
<dbReference type="GO" id="GO:0005886">
    <property type="term" value="C:plasma membrane"/>
    <property type="evidence" value="ECO:0007669"/>
    <property type="project" value="TreeGrafter"/>
</dbReference>
<dbReference type="EMBL" id="JALJOS010000002">
    <property type="protein sequence ID" value="KAK9843023.1"/>
    <property type="molecule type" value="Genomic_DNA"/>
</dbReference>
<gene>
    <name evidence="6" type="ORF">WJX74_005747</name>
</gene>
<comment type="catalytic activity">
    <reaction evidence="3">
        <text>an N-terminal (5-L-glutamyl)-[peptide] + an alpha-amino acid = 5-L-glutamyl amino acid + an N-terminal L-alpha-aminoacyl-[peptide]</text>
        <dbReference type="Rhea" id="RHEA:23904"/>
        <dbReference type="Rhea" id="RHEA-COMP:9780"/>
        <dbReference type="Rhea" id="RHEA-COMP:9795"/>
        <dbReference type="ChEBI" id="CHEBI:77644"/>
        <dbReference type="ChEBI" id="CHEBI:78597"/>
        <dbReference type="ChEBI" id="CHEBI:78599"/>
        <dbReference type="ChEBI" id="CHEBI:78608"/>
        <dbReference type="EC" id="2.3.2.2"/>
    </reaction>
</comment>
<evidence type="ECO:0000256" key="5">
    <source>
        <dbReference type="SAM" id="Phobius"/>
    </source>
</evidence>
<keyword evidence="3" id="KW-0808">Transferase</keyword>
<comment type="catalytic activity">
    <reaction evidence="3">
        <text>glutathione + H2O = L-cysteinylglycine + L-glutamate</text>
        <dbReference type="Rhea" id="RHEA:28807"/>
        <dbReference type="ChEBI" id="CHEBI:15377"/>
        <dbReference type="ChEBI" id="CHEBI:29985"/>
        <dbReference type="ChEBI" id="CHEBI:57925"/>
        <dbReference type="ChEBI" id="CHEBI:61694"/>
        <dbReference type="EC" id="3.4.19.13"/>
    </reaction>
</comment>
<reference evidence="6 7" key="1">
    <citation type="journal article" date="2024" name="Nat. Commun.">
        <title>Phylogenomics reveals the evolutionary origins of lichenization in chlorophyte algae.</title>
        <authorList>
            <person name="Puginier C."/>
            <person name="Libourel C."/>
            <person name="Otte J."/>
            <person name="Skaloud P."/>
            <person name="Haon M."/>
            <person name="Grisel S."/>
            <person name="Petersen M."/>
            <person name="Berrin J.G."/>
            <person name="Delaux P.M."/>
            <person name="Dal Grande F."/>
            <person name="Keller J."/>
        </authorList>
    </citation>
    <scope>NUCLEOTIDE SEQUENCE [LARGE SCALE GENOMIC DNA]</scope>
    <source>
        <strain evidence="6 7">SAG 2145</strain>
    </source>
</reference>
<evidence type="ECO:0000256" key="4">
    <source>
        <dbReference type="SAM" id="MobiDB-lite"/>
    </source>
</evidence>
<dbReference type="InterPro" id="IPR029055">
    <property type="entry name" value="Ntn_hydrolases_N"/>
</dbReference>
<dbReference type="PANTHER" id="PTHR11686:SF9">
    <property type="entry name" value="RE13973P"/>
    <property type="match status" value="1"/>
</dbReference>
<dbReference type="PANTHER" id="PTHR11686">
    <property type="entry name" value="GAMMA GLUTAMYL TRANSPEPTIDASE"/>
    <property type="match status" value="1"/>
</dbReference>
<dbReference type="EC" id="3.4.19.13" evidence="3"/>
<feature type="compositionally biased region" description="Polar residues" evidence="4">
    <location>
        <begin position="19"/>
        <end position="35"/>
    </location>
</feature>
<protein>
    <recommendedName>
        <fullName evidence="3">Glutathione hydrolase</fullName>
        <ecNumber evidence="3">2.3.2.2</ecNumber>
        <ecNumber evidence="3">3.4.19.13</ecNumber>
    </recommendedName>
    <alternativeName>
        <fullName evidence="3">Gamma-glutamyltransferase</fullName>
    </alternativeName>
    <alternativeName>
        <fullName evidence="3">Gamma-glutamyltranspeptidase</fullName>
    </alternativeName>
</protein>
<dbReference type="FunFam" id="3.60.20.40:FF:000001">
    <property type="entry name" value="Gamma-glutamyltranspeptidase 1"/>
    <property type="match status" value="1"/>
</dbReference>
<dbReference type="NCBIfam" id="TIGR00066">
    <property type="entry name" value="g_glut_trans"/>
    <property type="match status" value="1"/>
</dbReference>
<dbReference type="InterPro" id="IPR043138">
    <property type="entry name" value="GGT_lsub"/>
</dbReference>
<feature type="binding site" evidence="2">
    <location>
        <position position="198"/>
    </location>
    <ligand>
        <name>L-glutamate</name>
        <dbReference type="ChEBI" id="CHEBI:29985"/>
    </ligand>
</feature>
<keyword evidence="5" id="KW-0812">Transmembrane</keyword>
<keyword evidence="3" id="KW-0378">Hydrolase</keyword>
<dbReference type="EC" id="2.3.2.2" evidence="3"/>
<evidence type="ECO:0000313" key="6">
    <source>
        <dbReference type="EMBL" id="KAK9843023.1"/>
    </source>
</evidence>
<dbReference type="InterPro" id="IPR043137">
    <property type="entry name" value="GGT_ssub_C"/>
</dbReference>
<comment type="pathway">
    <text evidence="3">Sulfur metabolism; glutathione metabolism.</text>
</comment>
<dbReference type="AlphaFoldDB" id="A0AAW1S9T7"/>
<feature type="binding site" evidence="2">
    <location>
        <begin position="501"/>
        <end position="503"/>
    </location>
    <ligand>
        <name>L-glutamate</name>
        <dbReference type="ChEBI" id="CHEBI:29985"/>
    </ligand>
</feature>
<feature type="region of interest" description="Disordered" evidence="4">
    <location>
        <begin position="1"/>
        <end position="35"/>
    </location>
</feature>
<evidence type="ECO:0000256" key="2">
    <source>
        <dbReference type="PIRSR" id="PIRSR600101-2"/>
    </source>
</evidence>
<feature type="active site" description="Nucleophile" evidence="1">
    <location>
        <position position="483"/>
    </location>
</feature>
<feature type="binding site" evidence="2">
    <location>
        <position position="525"/>
    </location>
    <ligand>
        <name>L-glutamate</name>
        <dbReference type="ChEBI" id="CHEBI:29985"/>
    </ligand>
</feature>
<keyword evidence="5" id="KW-0472">Membrane</keyword>
<comment type="catalytic activity">
    <reaction evidence="3">
        <text>an S-substituted glutathione + H2O = an S-substituted L-cysteinylglycine + L-glutamate</text>
        <dbReference type="Rhea" id="RHEA:59468"/>
        <dbReference type="ChEBI" id="CHEBI:15377"/>
        <dbReference type="ChEBI" id="CHEBI:29985"/>
        <dbReference type="ChEBI" id="CHEBI:90779"/>
        <dbReference type="ChEBI" id="CHEBI:143103"/>
        <dbReference type="EC" id="3.4.19.13"/>
    </reaction>
</comment>
<keyword evidence="7" id="KW-1185">Reference proteome</keyword>
<feature type="binding site" evidence="2">
    <location>
        <position position="576"/>
    </location>
    <ligand>
        <name>L-glutamate</name>
        <dbReference type="ChEBI" id="CHEBI:29985"/>
    </ligand>
</feature>
<feature type="compositionally biased region" description="Basic and acidic residues" evidence="4">
    <location>
        <begin position="674"/>
        <end position="685"/>
    </location>
</feature>
<dbReference type="Proteomes" id="UP001438707">
    <property type="component" value="Unassembled WGS sequence"/>
</dbReference>
<evidence type="ECO:0000256" key="1">
    <source>
        <dbReference type="PIRSR" id="PIRSR600101-1"/>
    </source>
</evidence>
<feature type="region of interest" description="Disordered" evidence="4">
    <location>
        <begin position="666"/>
        <end position="685"/>
    </location>
</feature>
<feature type="transmembrane region" description="Helical" evidence="5">
    <location>
        <begin position="70"/>
        <end position="88"/>
    </location>
</feature>
<comment type="function">
    <text evidence="3">Cleaves the gamma-glutamyl peptide bond of glutathione and glutathione conjugates.</text>
</comment>
<feature type="binding site" evidence="2">
    <location>
        <begin position="553"/>
        <end position="554"/>
    </location>
    <ligand>
        <name>L-glutamate</name>
        <dbReference type="ChEBI" id="CHEBI:29985"/>
    </ligand>
</feature>
<dbReference type="InterPro" id="IPR000101">
    <property type="entry name" value="GGT_peptidase"/>
</dbReference>
<dbReference type="PRINTS" id="PR01210">
    <property type="entry name" value="GGTRANSPTASE"/>
</dbReference>
<accession>A0AAW1S9T7</accession>
<dbReference type="Gene3D" id="3.60.20.40">
    <property type="match status" value="1"/>
</dbReference>
<keyword evidence="5" id="KW-1133">Transmembrane helix</keyword>
<evidence type="ECO:0000313" key="7">
    <source>
        <dbReference type="Proteomes" id="UP001438707"/>
    </source>
</evidence>
<organism evidence="6 7">
    <name type="scientific">Apatococcus lobatus</name>
    <dbReference type="NCBI Taxonomy" id="904363"/>
    <lineage>
        <taxon>Eukaryota</taxon>
        <taxon>Viridiplantae</taxon>
        <taxon>Chlorophyta</taxon>
        <taxon>core chlorophytes</taxon>
        <taxon>Trebouxiophyceae</taxon>
        <taxon>Chlorellales</taxon>
        <taxon>Chlorellaceae</taxon>
        <taxon>Apatococcus</taxon>
    </lineage>
</organism>
<evidence type="ECO:0000256" key="3">
    <source>
        <dbReference type="RuleBase" id="RU368068"/>
    </source>
</evidence>
<dbReference type="Gene3D" id="1.10.246.130">
    <property type="match status" value="1"/>
</dbReference>
<dbReference type="GO" id="GO:0006751">
    <property type="term" value="P:glutathione catabolic process"/>
    <property type="evidence" value="ECO:0007669"/>
    <property type="project" value="UniProtKB-UniRule"/>
</dbReference>
<dbReference type="SUPFAM" id="SSF56235">
    <property type="entry name" value="N-terminal nucleophile aminohydrolases (Ntn hydrolases)"/>
    <property type="match status" value="1"/>
</dbReference>
<name>A0AAW1S9T7_9CHLO</name>
<sequence length="685" mass="72219">MARLTSHNDSEIELGDRPINNSQAPQPTSGSQTSLNHVSTVLGDAFYTQQRNKERLQHCLTQVPFPGFPVSSVALGVLCIVLVAALVARSPASYLGGTSSNNQTASATTDVLTSEAYTLDYRGRPRALTVASGLVAADNGHCSDVGSAELQQGGNAVDAAVAVALCLGVASPASSGIGGGAFILIRQPNGSAEVIDAREVAPAAATEDMFAGRPQQALDGGLSIAVPLELRGLWLAHQRHGSRPWAELVQPAASLARTGFPATPYIVHVLSNQDVKEKSSGYPQLRQAYYKEGPNGVWRPPQINETCCARAHLADLLDDVATSGPDVLYNGSYTQALVKDIAQAGGIITEQDLHDAQPTIKPVIASKVWGLDIISVPPPSSGAVLIAALHILQGYALPLAGSGELGVYHIVEAMKNAFALRSHLGDPGSDAQFLNLTSLLDDALSSNFGDLLRSDINDSKTRNWTDYGAQWNVTAANPDDDGTTHFCVVDANRMAVSMTSTINTAFGSKVLSVSSGVLLNNDMDDFSTAQQANTYHLEPSRANFIRPGKRPLSSMSPTMLMDASGNLRMVVGASGGPRIVTAVLQAIVRMIAYGLEPLQAVGLPRLHHQLLPHNVMVENTIQDWVPGMQANFTLSQAEITGLQERGHDVVAAGITANVQAIISDPDTSMLKGASDPRKDGAPAGY</sequence>
<dbReference type="Pfam" id="PF01019">
    <property type="entry name" value="G_glu_transpept"/>
    <property type="match status" value="1"/>
</dbReference>
<keyword evidence="3" id="KW-0012">Acyltransferase</keyword>
<dbReference type="GO" id="GO:0103068">
    <property type="term" value="F:leukotriene C4 gamma-glutamyl transferase activity"/>
    <property type="evidence" value="ECO:0007669"/>
    <property type="project" value="UniProtKB-EC"/>
</dbReference>
<comment type="caution">
    <text evidence="6">The sequence shown here is derived from an EMBL/GenBank/DDBJ whole genome shotgun (WGS) entry which is preliminary data.</text>
</comment>
<dbReference type="GO" id="GO:0036374">
    <property type="term" value="F:glutathione hydrolase activity"/>
    <property type="evidence" value="ECO:0007669"/>
    <property type="project" value="UniProtKB-UniRule"/>
</dbReference>
<feature type="compositionally biased region" description="Basic and acidic residues" evidence="4">
    <location>
        <begin position="1"/>
        <end position="16"/>
    </location>
</feature>